<dbReference type="NCBIfam" id="TIGR01901">
    <property type="entry name" value="adhes_NPXG"/>
    <property type="match status" value="1"/>
</dbReference>
<reference evidence="3 4" key="1">
    <citation type="journal article" date="2021" name="Front. Microbiol.">
        <title>Aerobic Denitrification and Heterotrophic Sulfur Oxidation in the Genus Halomonas Revealed by Six Novel Species Characterizations and Genome-Based Analysis.</title>
        <authorList>
            <person name="Wang L."/>
            <person name="Shao Z."/>
        </authorList>
    </citation>
    <scope>NUCLEOTIDE SEQUENCE [LARGE SCALE GENOMIC DNA]</scope>
    <source>
        <strain evidence="3 4">MCCC 1A11036</strain>
    </source>
</reference>
<dbReference type="InterPro" id="IPR008638">
    <property type="entry name" value="FhaB/CdiA-like_TPS"/>
</dbReference>
<evidence type="ECO:0000313" key="3">
    <source>
        <dbReference type="EMBL" id="MCE8021838.1"/>
    </source>
</evidence>
<dbReference type="InterPro" id="IPR024973">
    <property type="entry name" value="ESPR"/>
</dbReference>
<dbReference type="InterPro" id="IPR008619">
    <property type="entry name" value="Filamentous_hemagglutn_rpt"/>
</dbReference>
<dbReference type="Pfam" id="PF13332">
    <property type="entry name" value="Fil_haemagg_2"/>
    <property type="match status" value="3"/>
</dbReference>
<dbReference type="SUPFAM" id="SSF51126">
    <property type="entry name" value="Pectin lyase-like"/>
    <property type="match status" value="1"/>
</dbReference>
<organism evidence="3 4">
    <name type="scientific">Billgrantia zhangzhouensis</name>
    <dbReference type="NCBI Taxonomy" id="2733481"/>
    <lineage>
        <taxon>Bacteria</taxon>
        <taxon>Pseudomonadati</taxon>
        <taxon>Pseudomonadota</taxon>
        <taxon>Gammaproteobacteria</taxon>
        <taxon>Oceanospirillales</taxon>
        <taxon>Halomonadaceae</taxon>
        <taxon>Billgrantia</taxon>
    </lineage>
</organism>
<dbReference type="RefSeq" id="WP_234275158.1">
    <property type="nucleotide sequence ID" value="NZ_JABFTT010000014.1"/>
</dbReference>
<dbReference type="InterPro" id="IPR011050">
    <property type="entry name" value="Pectin_lyase_fold/virulence"/>
</dbReference>
<sequence>MNRQCYRLVFNRAKGQLVAASELAVASGKSPAEGSRVGRWRSRRQPAIAATLAALLLGSPAVQASIASDPNAPGNQRPTVLETANGVPQVNIQTPSAAGVSRNSYRQFDVSSKGAILNNSRRNTQTQLSGWVQGNPHLTSGEARVILNEVNSANPSQLRGYLEVAGSRAEVVIANPAGIDVNGAGFINASRATLTTGTPELRNGELTGYRVQQGTVTISGAGLDASGTDYTAVLARAIEVQGGVWANDLNVVTGANRIGTDGQVIERLTSQGDAPAVAIDVAHLGGMYAGKITLVATEAGVGVNNAGSLTATQAGGVGDVVLTAEGRIVNRGAITAEGDIQLASQTRIDNLGTGAVLAQGDLTLSATGAQGRIRSTSDATLAAGVDAGSLRLGNNGQLTLTAGDNVTTQGRNLAAGGFLAEADTVSLAGSETQARDIDVTARRGDLDASGAALSARDTLTASADATLRTDGASVQAERLDLSAAAISNRDGELIQAGNDTLHLATGTLDNRGGRVAANADIVIRTDALDNAAGTVRAGGSLDLEAETLDNTQGQLVAERDLHVTATQLTNTQGLMGAVQGSLDVEAQSLDNSRGRIEAADGLRLDVADSLTNEGGEIVQLSDQGELQIAAANLHGSDGLIVSQGDLTVEGGEIVLDGARTQAQHIALQADSLSHREGELLHLGSDAPLTFDVAQALNNRNGLIASNAALDLTAGELSNREGAVQAAGDAYVTAASLDNRQGELVSGGTLGLTVEGNVANAQGQLLAQRSLDLQVASLNNAGGTLGAVEGDLTVAADSVIDNRGGTLEAGNQLDVSGQGLDNQRGTLVGERVSLDTGGQRLNNMAGLIAAGDSLASISGELDNTGGTLQASGDAMIDTLGQALINVDSGADGGILANGALTLAAGDIVNGNGLIGGGRLDVTAVEIANRLGGTLLSESDLTLTANSLDNRGGQLQALGDMTLDLNEALLNQGGLIRSGAALKVNASRVVNSNTQGADQGIEGQSIDLSAEEAVNQQGAMRANQRLEIDAASRVDNRNGLLSSLDTLTVEAEEIDNQGGTLIANQRLILELARLFGNGRVLSLGDLALQLASDFTLNQGAELKAAGDLHFATSGTLTNRGTLQAGDTLDLDASEIRNTASGELSATTTRLSAGQLTNHGLIDGVTTRIDAITLDNLGTGRIYGDRLGIQATTLTNDVENSRAAAIAARERLDIGTRRLTNREEALLFSAGDMAIGGRLDADDRATGQATRVDNNSATIEALGDLSISAVSLRNTNEHFETELQYSGSETGLFYQPVGWDEKRPSEEFRKTYYSLYHDATGTAIKQVPNGRLFCCAGNTYIRWREFDIEREVYSSQVTRSAPGLIQGGGNVSLRGESIVNDKSKIVAGAVLRGDLENVVNLEARGQRSIVENGLVRSLGYYHFHSEHGGEAIPYTSSWEFYTDQESLSDIILPVTELGGNRNVSSSGAQIGTLQPTSLSGSASGAGNATAGVGGFESGRGIVEVPAIGRSGSAVQASSFEAGDVIRTLTPQLQLPSNSLFQLKPTGIRPLVETDPRFTNQRQWLSSDYLLSALHPDPAMTQKRLGDGFYEQRLIREQVTQLTGQRFLEGYADDEAQYAALMNNAATFAKAHGLRPGVALTAEQMAQLTSDIVWLVEQTVTLADGSTVKVLVPQVYARLREGDLKGDGTLIAGDSLQMDIAGDLANTGTLAGRELVEMTAGNITNLEGRISGNRIDLETRRDLTNLGGDITANESLSMQAGRDLNLANTAERQARLYLTDSGGQLLAGAGRDLTIRGAEVDSAGTLALGAGRDLSIASTLDTQSNRYGRVTLNTADIEHQATLSAGQDLILNAGRDLSLAAVDVSAGGNGLIAAGRDLALETLATGSAMSGGRLQRSQQQEVGTTLAIGNDLTLMAGQDLYARAADVSVAGDLGVIAGRNIEIEAGQSSQYEERRWGRTHTIDSQSRVQGSDFAAGGSLSLTAGEDLRLTASRLQAGEDAALLAGGDIELLTAQEHDYSLYESRRRGTFGGSRTQRDEVSKTRAIGSEVSSGGDLFIASGQDQTYRAARLEADGDIELQSGGRIRFETASDVHSESHERSKSSFVSQSARGQGSTVETLRQNELMAQGDIRIHAEQGIHALYEARDGESLDAAIERVVADNPGLAWLQALQGRDDVTWESLEAFQDEWHYSHSGLSPIATTILTAVVSYYTAGAVSGMVGNLSGAAAGSQATFAAGATTASGTTIAAGSGNAILSGMAGGAAGGGVGAFSQGGDWREAAWRGGITGAFTGHLSAGTYYDNPINMAGDAYEYFMQGNAMGLASVGMHLGLQQVYGEVQQKIADGVGLNPDELNWLLMASSIAGNSVAGSRFWADDQEFEHTRGTGTTGFFSRDKRPVVGSIFDLADSALGYQDLPDATVRDYLVEVGVGQPAAGGHSLGTITQSYLARHGLVESTYLESVPFGIVAPPNAEVRLGRGDIINGFGGGMLFNWHGKIVPTGLFQHSREFYEPFRPNTGGGQ</sequence>
<dbReference type="Pfam" id="PF05594">
    <property type="entry name" value="Fil_haemagg"/>
    <property type="match status" value="11"/>
</dbReference>
<dbReference type="InterPro" id="IPR025157">
    <property type="entry name" value="Hemagglutinin_rpt"/>
</dbReference>
<feature type="domain" description="Filamentous haemagglutinin FhaB/tRNA nuclease CdiA-like TPS" evidence="2">
    <location>
        <begin position="84"/>
        <end position="204"/>
    </location>
</feature>
<accession>A0ABS9AJ89</accession>
<dbReference type="InterPro" id="IPR010069">
    <property type="entry name" value="CdiA_FHA1_rpt"/>
</dbReference>
<comment type="caution">
    <text evidence="3">The sequence shown here is derived from an EMBL/GenBank/DDBJ whole genome shotgun (WGS) entry which is preliminary data.</text>
</comment>
<proteinExistence type="predicted"/>
<dbReference type="Pfam" id="PF05860">
    <property type="entry name" value="TPS"/>
    <property type="match status" value="1"/>
</dbReference>
<dbReference type="InterPro" id="IPR012334">
    <property type="entry name" value="Pectin_lyas_fold"/>
</dbReference>
<dbReference type="Pfam" id="PF13018">
    <property type="entry name" value="ESPR"/>
    <property type="match status" value="1"/>
</dbReference>
<protein>
    <submittedName>
        <fullName evidence="3">Filamentous hemagglutinin N-terminal domain-containing protein</fullName>
    </submittedName>
</protein>
<gene>
    <name evidence="3" type="ORF">HOP51_17205</name>
</gene>
<name>A0ABS9AJ89_9GAMM</name>
<dbReference type="Proteomes" id="UP001320122">
    <property type="component" value="Unassembled WGS sequence"/>
</dbReference>
<evidence type="ECO:0000313" key="4">
    <source>
        <dbReference type="Proteomes" id="UP001320122"/>
    </source>
</evidence>
<dbReference type="EMBL" id="JABFTT010000014">
    <property type="protein sequence ID" value="MCE8021838.1"/>
    <property type="molecule type" value="Genomic_DNA"/>
</dbReference>
<dbReference type="Gene3D" id="2.160.20.10">
    <property type="entry name" value="Single-stranded right-handed beta-helix, Pectin lyase-like"/>
    <property type="match status" value="1"/>
</dbReference>
<dbReference type="NCBIfam" id="TIGR01731">
    <property type="entry name" value="fil_hemag_20aa"/>
    <property type="match status" value="22"/>
</dbReference>
<feature type="compositionally biased region" description="Polar residues" evidence="1">
    <location>
        <begin position="2098"/>
        <end position="2112"/>
    </location>
</feature>
<dbReference type="SMART" id="SM00912">
    <property type="entry name" value="Haemagg_act"/>
    <property type="match status" value="1"/>
</dbReference>
<evidence type="ECO:0000256" key="1">
    <source>
        <dbReference type="SAM" id="MobiDB-lite"/>
    </source>
</evidence>
<feature type="compositionally biased region" description="Basic and acidic residues" evidence="1">
    <location>
        <begin position="2085"/>
        <end position="2097"/>
    </location>
</feature>
<evidence type="ECO:0000259" key="2">
    <source>
        <dbReference type="SMART" id="SM00912"/>
    </source>
</evidence>
<feature type="region of interest" description="Disordered" evidence="1">
    <location>
        <begin position="2085"/>
        <end position="2112"/>
    </location>
</feature>
<keyword evidence="4" id="KW-1185">Reference proteome</keyword>